<dbReference type="AlphaFoldDB" id="A0A0V7ZRS7"/>
<sequence length="252" mass="27433">MDNQKSFSKFKRLQELLVLTSLRDVPAIALGNKLRNFGYKTIFGQIGNSVYIQEGVEFLNASNMEVADGVHIFKGARLDARGHQNNKIIFESQVAIERNVDIGALVDTSVRIKEKTFIGPGVCIAGPGDITIGKSCLIAAHVGIFANNHNFSDPNRYITEQGVTSKGITIEDDCWLGHAVTVLDGVTIGQGSVIGAGAVVTKNIPAYSVAVGTPARVIKNRKSKELWTLEQEKLSHTFLSKEENQQHKSSQV</sequence>
<dbReference type="GO" id="GO:0043886">
    <property type="term" value="F:structural constituent of carboxysome shell"/>
    <property type="evidence" value="ECO:0007669"/>
    <property type="project" value="UniProtKB-ARBA"/>
</dbReference>
<dbReference type="Gene3D" id="2.160.10.10">
    <property type="entry name" value="Hexapeptide repeat proteins"/>
    <property type="match status" value="1"/>
</dbReference>
<dbReference type="PANTHER" id="PTHR23416">
    <property type="entry name" value="SIALIC ACID SYNTHASE-RELATED"/>
    <property type="match status" value="1"/>
</dbReference>
<accession>A0A0V7ZRS7</accession>
<evidence type="ECO:0000313" key="3">
    <source>
        <dbReference type="EMBL" id="KST67090.1"/>
    </source>
</evidence>
<dbReference type="InterPro" id="IPR011004">
    <property type="entry name" value="Trimer_LpxA-like_sf"/>
</dbReference>
<protein>
    <submittedName>
        <fullName evidence="3">Transferase</fullName>
    </submittedName>
</protein>
<dbReference type="Pfam" id="PF00132">
    <property type="entry name" value="Hexapep"/>
    <property type="match status" value="1"/>
</dbReference>
<keyword evidence="4" id="KW-1185">Reference proteome</keyword>
<dbReference type="RefSeq" id="WP_058183756.1">
    <property type="nucleotide sequence ID" value="NZ_LMTZ01000091.1"/>
</dbReference>
<evidence type="ECO:0000256" key="1">
    <source>
        <dbReference type="ARBA" id="ARBA00022679"/>
    </source>
</evidence>
<comment type="caution">
    <text evidence="3">The sequence shown here is derived from an EMBL/GenBank/DDBJ whole genome shotgun (WGS) entry which is preliminary data.</text>
</comment>
<dbReference type="SUPFAM" id="SSF51161">
    <property type="entry name" value="Trimeric LpxA-like enzymes"/>
    <property type="match status" value="2"/>
</dbReference>
<dbReference type="CDD" id="cd04647">
    <property type="entry name" value="LbH_MAT_like"/>
    <property type="match status" value="1"/>
</dbReference>
<dbReference type="InterPro" id="IPR001451">
    <property type="entry name" value="Hexapep"/>
</dbReference>
<keyword evidence="1 3" id="KW-0808">Transferase</keyword>
<gene>
    <name evidence="3" type="ORF">BC008_28280</name>
</gene>
<proteinExistence type="predicted"/>
<dbReference type="InterPro" id="IPR018357">
    <property type="entry name" value="Hexapep_transf_CS"/>
</dbReference>
<dbReference type="PROSITE" id="PS00101">
    <property type="entry name" value="HEXAPEP_TRANSFERASES"/>
    <property type="match status" value="1"/>
</dbReference>
<dbReference type="GO" id="GO:0016740">
    <property type="term" value="F:transferase activity"/>
    <property type="evidence" value="ECO:0007669"/>
    <property type="project" value="UniProtKB-KW"/>
</dbReference>
<dbReference type="Proteomes" id="UP000053372">
    <property type="component" value="Unassembled WGS sequence"/>
</dbReference>
<evidence type="ECO:0000313" key="4">
    <source>
        <dbReference type="Proteomes" id="UP000053372"/>
    </source>
</evidence>
<evidence type="ECO:0000256" key="2">
    <source>
        <dbReference type="ARBA" id="ARBA00022737"/>
    </source>
</evidence>
<dbReference type="InterPro" id="IPR051159">
    <property type="entry name" value="Hexapeptide_acetyltransf"/>
</dbReference>
<organism evidence="3 4">
    <name type="scientific">Mastigocoleus testarum BC008</name>
    <dbReference type="NCBI Taxonomy" id="371196"/>
    <lineage>
        <taxon>Bacteria</taxon>
        <taxon>Bacillati</taxon>
        <taxon>Cyanobacteriota</taxon>
        <taxon>Cyanophyceae</taxon>
        <taxon>Nostocales</taxon>
        <taxon>Hapalosiphonaceae</taxon>
        <taxon>Mastigocoleus</taxon>
    </lineage>
</organism>
<keyword evidence="2" id="KW-0677">Repeat</keyword>
<dbReference type="EMBL" id="LMTZ01000091">
    <property type="protein sequence ID" value="KST67090.1"/>
    <property type="molecule type" value="Genomic_DNA"/>
</dbReference>
<dbReference type="GO" id="GO:0031470">
    <property type="term" value="C:carboxysome"/>
    <property type="evidence" value="ECO:0007669"/>
    <property type="project" value="UniProtKB-ARBA"/>
</dbReference>
<reference evidence="3 4" key="1">
    <citation type="journal article" date="2015" name="Genome Announc.">
        <title>Draft Genome of the Euendolithic (true boring) Cyanobacterium Mastigocoleus testarum strain BC008.</title>
        <authorList>
            <person name="Guida B.S."/>
            <person name="Garcia-Pichel F."/>
        </authorList>
    </citation>
    <scope>NUCLEOTIDE SEQUENCE [LARGE SCALE GENOMIC DNA]</scope>
    <source>
        <strain evidence="3 4">BC008</strain>
    </source>
</reference>
<dbReference type="PANTHER" id="PTHR23416:SF78">
    <property type="entry name" value="LIPOPOLYSACCHARIDE BIOSYNTHESIS O-ACETYL TRANSFERASE WBBJ-RELATED"/>
    <property type="match status" value="1"/>
</dbReference>
<dbReference type="OrthoDB" id="9815592at2"/>
<name>A0A0V7ZRS7_9CYAN</name>